<evidence type="ECO:0000256" key="7">
    <source>
        <dbReference type="ARBA" id="ARBA00023317"/>
    </source>
</evidence>
<dbReference type="EMBL" id="ATBP01000988">
    <property type="protein sequence ID" value="ETR68346.1"/>
    <property type="molecule type" value="Genomic_DNA"/>
</dbReference>
<dbReference type="Gene3D" id="3.50.20.10">
    <property type="entry name" value="Pyruvoyl-Dependent Histidine Decarboxylase, subunit B"/>
    <property type="match status" value="1"/>
</dbReference>
<keyword evidence="5" id="KW-0210">Decarboxylase</keyword>
<sequence length="87" mass="9373">MKEINKNMGFYHPEKYFLVAGSGDSKYELVAFDQALINAGIADVNLSTISSIIPPHCQRIDPIPLVAGGIEHVVQNVGCTFAGVVEL</sequence>
<dbReference type="Proteomes" id="UP000189670">
    <property type="component" value="Unassembled WGS sequence"/>
</dbReference>
<dbReference type="InterPro" id="IPR016104">
    <property type="entry name" value="Pyr-dep_his/arg-deCO2ase"/>
</dbReference>
<dbReference type="EC" id="4.1.1.19" evidence="3"/>
<name>A0A1V1P0P2_9BACT</name>
<comment type="cofactor">
    <cofactor evidence="1">
        <name>pyruvate</name>
        <dbReference type="ChEBI" id="CHEBI:15361"/>
    </cofactor>
</comment>
<evidence type="ECO:0000256" key="5">
    <source>
        <dbReference type="ARBA" id="ARBA00022793"/>
    </source>
</evidence>
<gene>
    <name evidence="9" type="ORF">OMM_10627</name>
</gene>
<accession>A0A1V1P0P2</accession>
<keyword evidence="7" id="KW-0670">Pyruvate</keyword>
<evidence type="ECO:0000256" key="8">
    <source>
        <dbReference type="ARBA" id="ARBA00049309"/>
    </source>
</evidence>
<reference evidence="10" key="1">
    <citation type="submission" date="2012-11" db="EMBL/GenBank/DDBJ databases">
        <authorList>
            <person name="Lucero-Rivera Y.E."/>
            <person name="Tovar-Ramirez D."/>
        </authorList>
    </citation>
    <scope>NUCLEOTIDE SEQUENCE [LARGE SCALE GENOMIC DNA]</scope>
    <source>
        <strain evidence="10">Araruama</strain>
    </source>
</reference>
<evidence type="ECO:0000256" key="1">
    <source>
        <dbReference type="ARBA" id="ARBA00001928"/>
    </source>
</evidence>
<comment type="caution">
    <text evidence="9">The sequence shown here is derived from an EMBL/GenBank/DDBJ whole genome shotgun (WGS) entry which is preliminary data.</text>
</comment>
<dbReference type="GO" id="GO:0008792">
    <property type="term" value="F:arginine decarboxylase activity"/>
    <property type="evidence" value="ECO:0007669"/>
    <property type="project" value="UniProtKB-EC"/>
</dbReference>
<evidence type="ECO:0000256" key="3">
    <source>
        <dbReference type="ARBA" id="ARBA00012426"/>
    </source>
</evidence>
<evidence type="ECO:0000313" key="9">
    <source>
        <dbReference type="EMBL" id="ETR68346.1"/>
    </source>
</evidence>
<dbReference type="GO" id="GO:0006527">
    <property type="term" value="P:L-arginine catabolic process"/>
    <property type="evidence" value="ECO:0007669"/>
    <property type="project" value="InterPro"/>
</dbReference>
<comment type="similarity">
    <text evidence="2">Belongs to the pyruvoyl-dependent arginine decarboxylase family.</text>
</comment>
<dbReference type="InterPro" id="IPR002724">
    <property type="entry name" value="Pyruvoyl-dep_arg_deCO2ase"/>
</dbReference>
<dbReference type="Pfam" id="PF01862">
    <property type="entry name" value="PvlArgDC"/>
    <property type="match status" value="1"/>
</dbReference>
<organism evidence="9 10">
    <name type="scientific">Candidatus Magnetoglobus multicellularis str. Araruama</name>
    <dbReference type="NCBI Taxonomy" id="890399"/>
    <lineage>
        <taxon>Bacteria</taxon>
        <taxon>Pseudomonadati</taxon>
        <taxon>Thermodesulfobacteriota</taxon>
        <taxon>Desulfobacteria</taxon>
        <taxon>Desulfobacterales</taxon>
        <taxon>Desulfobacteraceae</taxon>
        <taxon>Candidatus Magnetoglobus</taxon>
    </lineage>
</organism>
<evidence type="ECO:0000256" key="6">
    <source>
        <dbReference type="ARBA" id="ARBA00023239"/>
    </source>
</evidence>
<dbReference type="AlphaFoldDB" id="A0A1V1P0P2"/>
<evidence type="ECO:0000313" key="10">
    <source>
        <dbReference type="Proteomes" id="UP000189670"/>
    </source>
</evidence>
<proteinExistence type="inferred from homology"/>
<dbReference type="InterPro" id="IPR016105">
    <property type="entry name" value="Pyr-dep_his/arg-deCO2ase_sand"/>
</dbReference>
<comment type="catalytic activity">
    <reaction evidence="8">
        <text>L-arginine + H(+) = agmatine + CO2</text>
        <dbReference type="Rhea" id="RHEA:17641"/>
        <dbReference type="ChEBI" id="CHEBI:15378"/>
        <dbReference type="ChEBI" id="CHEBI:16526"/>
        <dbReference type="ChEBI" id="CHEBI:32682"/>
        <dbReference type="ChEBI" id="CHEBI:58145"/>
        <dbReference type="EC" id="4.1.1.19"/>
    </reaction>
</comment>
<keyword evidence="6" id="KW-0456">Lyase</keyword>
<dbReference type="SUPFAM" id="SSF56271">
    <property type="entry name" value="Pyruvoyl-dependent histidine and arginine decarboxylases"/>
    <property type="match status" value="1"/>
</dbReference>
<protein>
    <recommendedName>
        <fullName evidence="4">Pyruvoyl-dependent arginine decarboxylase AaxB</fullName>
        <ecNumber evidence="3">4.1.1.19</ecNumber>
    </recommendedName>
</protein>
<evidence type="ECO:0000256" key="2">
    <source>
        <dbReference type="ARBA" id="ARBA00008611"/>
    </source>
</evidence>
<evidence type="ECO:0000256" key="4">
    <source>
        <dbReference type="ARBA" id="ARBA00014727"/>
    </source>
</evidence>